<evidence type="ECO:0000259" key="2">
    <source>
        <dbReference type="Pfam" id="PF13403"/>
    </source>
</evidence>
<comment type="caution">
    <text evidence="3">The sequence shown here is derived from an EMBL/GenBank/DDBJ whole genome shotgun (WGS) entry which is preliminary data.</text>
</comment>
<feature type="region of interest" description="Disordered" evidence="1">
    <location>
        <begin position="443"/>
        <end position="475"/>
    </location>
</feature>
<feature type="compositionally biased region" description="Basic and acidic residues" evidence="1">
    <location>
        <begin position="464"/>
        <end position="475"/>
    </location>
</feature>
<sequence length="475" mass="50459">MATYIVVDKDKDPLGPNEINAGEAISVSDGDVFIIDPTADGNITFQASGGLPAGFDIQIADSNVHGFSIKIEGGLSPSVTIGDDVDLADVDIDAKAADQVSLDIGDAVTLGRFEGAVAGPNTVVIGDGFSTTSDWVFGAADDSLTVGADATFKNLDAGAGNDTITFGDRATIHDVDTKSGNDSVTFGDDLDANDIKTSDGDDTIRFGENAQVNAVDGGNGTDTFYTETAGLNEKNIENSQVVCYAADTLIDTPFGPRRVDDLRVGHLVDTMDAGPCHVRWVRSDRRRLDRVPDDRRPVLIKANALGDGVPSRDLVVSPQHRILVGDAGQFEDACDRAYLVPARALTDRPGIQVMRGRRHITWVHFALDRHHLVRANGCYSESLYLGRMVVKGLRNSERRKLVAIFGPIPDDGSAMNGPAARPFLTVGAARRLVARRLVETGPCAGRDAGQRDRGQAAAAGGADRAGKDRLPLRAR</sequence>
<evidence type="ECO:0000313" key="4">
    <source>
        <dbReference type="Proteomes" id="UP001166293"/>
    </source>
</evidence>
<protein>
    <submittedName>
        <fullName evidence="3">Hint domain-containing protein</fullName>
    </submittedName>
</protein>
<feature type="domain" description="Hedgehog/Intein (Hint)" evidence="2">
    <location>
        <begin position="242"/>
        <end position="386"/>
    </location>
</feature>
<organism evidence="3 4">
    <name type="scientific">Thalassococcus arenae</name>
    <dbReference type="NCBI Taxonomy" id="2851652"/>
    <lineage>
        <taxon>Bacteria</taxon>
        <taxon>Pseudomonadati</taxon>
        <taxon>Pseudomonadota</taxon>
        <taxon>Alphaproteobacteria</taxon>
        <taxon>Rhodobacterales</taxon>
        <taxon>Roseobacteraceae</taxon>
        <taxon>Thalassococcus</taxon>
    </lineage>
</organism>
<reference evidence="3" key="1">
    <citation type="submission" date="2021-06" db="EMBL/GenBank/DDBJ databases">
        <title>Thalassococcus sp. CAU 1522 isolated from sea sand, Republic of Korea.</title>
        <authorList>
            <person name="Kim W."/>
        </authorList>
    </citation>
    <scope>NUCLEOTIDE SEQUENCE</scope>
    <source>
        <strain evidence="3">CAU 1522</strain>
    </source>
</reference>
<keyword evidence="4" id="KW-1185">Reference proteome</keyword>
<dbReference type="Pfam" id="PF13403">
    <property type="entry name" value="Hint_2"/>
    <property type="match status" value="1"/>
</dbReference>
<evidence type="ECO:0000313" key="3">
    <source>
        <dbReference type="EMBL" id="MBV2360175.1"/>
    </source>
</evidence>
<dbReference type="InterPro" id="IPR028992">
    <property type="entry name" value="Hedgehog/Intein_dom"/>
</dbReference>
<dbReference type="RefSeq" id="WP_217777944.1">
    <property type="nucleotide sequence ID" value="NZ_JAHRWL010000001.1"/>
</dbReference>
<dbReference type="Proteomes" id="UP001166293">
    <property type="component" value="Unassembled WGS sequence"/>
</dbReference>
<gene>
    <name evidence="3" type="ORF">KUH32_10350</name>
</gene>
<accession>A0ABS6N840</accession>
<evidence type="ECO:0000256" key="1">
    <source>
        <dbReference type="SAM" id="MobiDB-lite"/>
    </source>
</evidence>
<proteinExistence type="predicted"/>
<dbReference type="EMBL" id="JAHRWL010000001">
    <property type="protein sequence ID" value="MBV2360175.1"/>
    <property type="molecule type" value="Genomic_DNA"/>
</dbReference>
<name>A0ABS6N840_9RHOB</name>